<protein>
    <submittedName>
        <fullName evidence="4">Uncharacterized protein</fullName>
    </submittedName>
</protein>
<comment type="caution">
    <text evidence="4">The sequence shown here is derived from an EMBL/GenBank/DDBJ whole genome shotgun (WGS) entry which is preliminary data.</text>
</comment>
<proteinExistence type="inferred from homology"/>
<reference evidence="4" key="1">
    <citation type="submission" date="2021-05" db="EMBL/GenBank/DDBJ databases">
        <authorList>
            <person name="Arsene-Ploetze F."/>
        </authorList>
    </citation>
    <scope>NUCLEOTIDE SEQUENCE</scope>
    <source>
        <strain evidence="4">DSM 42138</strain>
    </source>
</reference>
<evidence type="ECO:0000256" key="1">
    <source>
        <dbReference type="ARBA" id="ARBA00004196"/>
    </source>
</evidence>
<keyword evidence="5" id="KW-1185">Reference proteome</keyword>
<dbReference type="SUPFAM" id="SSF89392">
    <property type="entry name" value="Prokaryotic lipoproteins and lipoprotein localization factors"/>
    <property type="match status" value="1"/>
</dbReference>
<accession>A0A9W4GPQ3</accession>
<comment type="similarity">
    <text evidence="2">Belongs to the LppX/LprAFG lipoprotein family.</text>
</comment>
<name>A0A9W4GPQ3_9ACTN</name>
<evidence type="ECO:0000256" key="3">
    <source>
        <dbReference type="ARBA" id="ARBA00022475"/>
    </source>
</evidence>
<dbReference type="Proteomes" id="UP001152519">
    <property type="component" value="Unassembled WGS sequence"/>
</dbReference>
<dbReference type="AlphaFoldDB" id="A0A9W4GPQ3"/>
<dbReference type="InterPro" id="IPR029046">
    <property type="entry name" value="LolA/LolB/LppX"/>
</dbReference>
<sequence>MLQQIAMLDQVSMGTPARIDGTSTTHYSGSLGRDALTLRMAANIRQQVTAMSNGLGGLDADVWVDRAGRVVHTRTTCNLENQSATVTMTLSDLGRPVTVAAPTAVAVAPATTISGILPG</sequence>
<organism evidence="4 5">
    <name type="scientific">Actinacidiphila cocklensis</name>
    <dbReference type="NCBI Taxonomy" id="887465"/>
    <lineage>
        <taxon>Bacteria</taxon>
        <taxon>Bacillati</taxon>
        <taxon>Actinomycetota</taxon>
        <taxon>Actinomycetes</taxon>
        <taxon>Kitasatosporales</taxon>
        <taxon>Streptomycetaceae</taxon>
        <taxon>Actinacidiphila</taxon>
    </lineage>
</organism>
<dbReference type="EMBL" id="CAJSLV010000001">
    <property type="protein sequence ID" value="CAG6390774.1"/>
    <property type="molecule type" value="Genomic_DNA"/>
</dbReference>
<dbReference type="InterPro" id="IPR009830">
    <property type="entry name" value="LppX/LprAFG"/>
</dbReference>
<dbReference type="RefSeq" id="WP_251483792.1">
    <property type="nucleotide sequence ID" value="NZ_CAJSLV010000001.1"/>
</dbReference>
<dbReference type="Pfam" id="PF07161">
    <property type="entry name" value="LppX_LprAFG"/>
    <property type="match status" value="1"/>
</dbReference>
<evidence type="ECO:0000313" key="4">
    <source>
        <dbReference type="EMBL" id="CAG6390774.1"/>
    </source>
</evidence>
<comment type="subcellular location">
    <subcellularLocation>
        <location evidence="1">Cell envelope</location>
    </subcellularLocation>
</comment>
<dbReference type="Gene3D" id="2.50.20.20">
    <property type="match status" value="1"/>
</dbReference>
<keyword evidence="3" id="KW-1003">Cell membrane</keyword>
<evidence type="ECO:0000313" key="5">
    <source>
        <dbReference type="Proteomes" id="UP001152519"/>
    </source>
</evidence>
<keyword evidence="3" id="KW-0472">Membrane</keyword>
<gene>
    <name evidence="4" type="ORF">SCOCK_10242</name>
</gene>
<dbReference type="GO" id="GO:0030313">
    <property type="term" value="C:cell envelope"/>
    <property type="evidence" value="ECO:0007669"/>
    <property type="project" value="UniProtKB-SubCell"/>
</dbReference>
<evidence type="ECO:0000256" key="2">
    <source>
        <dbReference type="ARBA" id="ARBA00009194"/>
    </source>
</evidence>